<evidence type="ECO:0000259" key="5">
    <source>
        <dbReference type="PROSITE" id="PS50157"/>
    </source>
</evidence>
<dbReference type="PANTHER" id="PTHR23235">
    <property type="entry name" value="KRUEPPEL-LIKE TRANSCRIPTION FACTOR"/>
    <property type="match status" value="1"/>
</dbReference>
<dbReference type="InterPro" id="IPR013087">
    <property type="entry name" value="Znf_C2H2_type"/>
</dbReference>
<name>A0A1R2ARI8_9CILI</name>
<dbReference type="Proteomes" id="UP000187209">
    <property type="component" value="Unassembled WGS sequence"/>
</dbReference>
<keyword evidence="7" id="KW-1185">Reference proteome</keyword>
<protein>
    <recommendedName>
        <fullName evidence="5">C2H2-type domain-containing protein</fullName>
    </recommendedName>
</protein>
<dbReference type="Gene3D" id="3.30.160.60">
    <property type="entry name" value="Classic Zinc Finger"/>
    <property type="match status" value="3"/>
</dbReference>
<dbReference type="GO" id="GO:0008270">
    <property type="term" value="F:zinc ion binding"/>
    <property type="evidence" value="ECO:0007669"/>
    <property type="project" value="UniProtKB-KW"/>
</dbReference>
<dbReference type="AlphaFoldDB" id="A0A1R2ARI8"/>
<dbReference type="FunFam" id="3.30.160.60:FF:002343">
    <property type="entry name" value="Zinc finger protein 33A"/>
    <property type="match status" value="1"/>
</dbReference>
<evidence type="ECO:0000256" key="2">
    <source>
        <dbReference type="ARBA" id="ARBA00022771"/>
    </source>
</evidence>
<dbReference type="EMBL" id="MPUH01001559">
    <property type="protein sequence ID" value="OMJ67129.1"/>
    <property type="molecule type" value="Genomic_DNA"/>
</dbReference>
<evidence type="ECO:0000313" key="7">
    <source>
        <dbReference type="Proteomes" id="UP000187209"/>
    </source>
</evidence>
<dbReference type="InterPro" id="IPR036236">
    <property type="entry name" value="Znf_C2H2_sf"/>
</dbReference>
<feature type="domain" description="C2H2-type" evidence="5">
    <location>
        <begin position="39"/>
        <end position="66"/>
    </location>
</feature>
<dbReference type="GO" id="GO:0000981">
    <property type="term" value="F:DNA-binding transcription factor activity, RNA polymerase II-specific"/>
    <property type="evidence" value="ECO:0007669"/>
    <property type="project" value="TreeGrafter"/>
</dbReference>
<dbReference type="Pfam" id="PF00096">
    <property type="entry name" value="zf-C2H2"/>
    <property type="match status" value="2"/>
</dbReference>
<accession>A0A1R2ARI8</accession>
<feature type="domain" description="C2H2-type" evidence="5">
    <location>
        <begin position="67"/>
        <end position="91"/>
    </location>
</feature>
<dbReference type="OrthoDB" id="6077919at2759"/>
<feature type="domain" description="C2H2-type" evidence="5">
    <location>
        <begin position="8"/>
        <end position="38"/>
    </location>
</feature>
<keyword evidence="3" id="KW-0862">Zinc</keyword>
<dbReference type="PANTHER" id="PTHR23235:SF120">
    <property type="entry name" value="KRUPPEL-LIKE FACTOR 15"/>
    <property type="match status" value="1"/>
</dbReference>
<keyword evidence="2 4" id="KW-0863">Zinc-finger</keyword>
<evidence type="ECO:0000256" key="3">
    <source>
        <dbReference type="ARBA" id="ARBA00022833"/>
    </source>
</evidence>
<keyword evidence="1" id="KW-0479">Metal-binding</keyword>
<gene>
    <name evidence="6" type="ORF">SteCoe_35795</name>
</gene>
<dbReference type="SUPFAM" id="SSF57667">
    <property type="entry name" value="beta-beta-alpha zinc fingers"/>
    <property type="match status" value="2"/>
</dbReference>
<sequence>MSTESSQFQCKYPSCDKSYSSKYNLRRHIESNHSKVKRFRCRICGKYLSSKQNLQEHLYTHTQAKPYVCRELHCGKTFRQSSQLSNHKKLHQELNLMFRQQNEFKDFKLTQYYKQFTREPSEYPNNLAEEIIFLPDLSGPQILVCLPCLAQLKLD</sequence>
<comment type="caution">
    <text evidence="6">The sequence shown here is derived from an EMBL/GenBank/DDBJ whole genome shotgun (WGS) entry which is preliminary data.</text>
</comment>
<evidence type="ECO:0000313" key="6">
    <source>
        <dbReference type="EMBL" id="OMJ67129.1"/>
    </source>
</evidence>
<dbReference type="Pfam" id="PF13894">
    <property type="entry name" value="zf-C2H2_4"/>
    <property type="match status" value="1"/>
</dbReference>
<evidence type="ECO:0000256" key="1">
    <source>
        <dbReference type="ARBA" id="ARBA00022723"/>
    </source>
</evidence>
<evidence type="ECO:0000256" key="4">
    <source>
        <dbReference type="PROSITE-ProRule" id="PRU00042"/>
    </source>
</evidence>
<organism evidence="6 7">
    <name type="scientific">Stentor coeruleus</name>
    <dbReference type="NCBI Taxonomy" id="5963"/>
    <lineage>
        <taxon>Eukaryota</taxon>
        <taxon>Sar</taxon>
        <taxon>Alveolata</taxon>
        <taxon>Ciliophora</taxon>
        <taxon>Postciliodesmatophora</taxon>
        <taxon>Heterotrichea</taxon>
        <taxon>Heterotrichida</taxon>
        <taxon>Stentoridae</taxon>
        <taxon>Stentor</taxon>
    </lineage>
</organism>
<dbReference type="PROSITE" id="PS00028">
    <property type="entry name" value="ZINC_FINGER_C2H2_1"/>
    <property type="match status" value="3"/>
</dbReference>
<proteinExistence type="predicted"/>
<dbReference type="SMART" id="SM00355">
    <property type="entry name" value="ZnF_C2H2"/>
    <property type="match status" value="3"/>
</dbReference>
<reference evidence="6 7" key="1">
    <citation type="submission" date="2016-11" db="EMBL/GenBank/DDBJ databases">
        <title>The macronuclear genome of Stentor coeruleus: a giant cell with tiny introns.</title>
        <authorList>
            <person name="Slabodnick M."/>
            <person name="Ruby J.G."/>
            <person name="Reiff S.B."/>
            <person name="Swart E.C."/>
            <person name="Gosai S."/>
            <person name="Prabakaran S."/>
            <person name="Witkowska E."/>
            <person name="Larue G.E."/>
            <person name="Fisher S."/>
            <person name="Freeman R.M."/>
            <person name="Gunawardena J."/>
            <person name="Chu W."/>
            <person name="Stover N.A."/>
            <person name="Gregory B.D."/>
            <person name="Nowacki M."/>
            <person name="Derisi J."/>
            <person name="Roy S.W."/>
            <person name="Marshall W.F."/>
            <person name="Sood P."/>
        </authorList>
    </citation>
    <scope>NUCLEOTIDE SEQUENCE [LARGE SCALE GENOMIC DNA]</scope>
    <source>
        <strain evidence="6">WM001</strain>
    </source>
</reference>
<dbReference type="PROSITE" id="PS50157">
    <property type="entry name" value="ZINC_FINGER_C2H2_2"/>
    <property type="match status" value="3"/>
</dbReference>
<dbReference type="GO" id="GO:0000978">
    <property type="term" value="F:RNA polymerase II cis-regulatory region sequence-specific DNA binding"/>
    <property type="evidence" value="ECO:0007669"/>
    <property type="project" value="TreeGrafter"/>
</dbReference>